<dbReference type="Proteomes" id="UP000886188">
    <property type="component" value="Unassembled WGS sequence"/>
</dbReference>
<comment type="caution">
    <text evidence="2">The sequence shown here is derived from an EMBL/GenBank/DDBJ whole genome shotgun (WGS) entry which is preliminary data.</text>
</comment>
<name>A0A7V1CVH9_9GAMM</name>
<feature type="signal peptide" evidence="1">
    <location>
        <begin position="1"/>
        <end position="24"/>
    </location>
</feature>
<dbReference type="RefSeq" id="WP_304178605.1">
    <property type="nucleotide sequence ID" value="NZ_DRGM01000015.1"/>
</dbReference>
<dbReference type="EMBL" id="DRGM01000015">
    <property type="protein sequence ID" value="HEA15073.1"/>
    <property type="molecule type" value="Genomic_DNA"/>
</dbReference>
<organism evidence="2">
    <name type="scientific">Pseudoalteromonas prydzensis</name>
    <dbReference type="NCBI Taxonomy" id="182141"/>
    <lineage>
        <taxon>Bacteria</taxon>
        <taxon>Pseudomonadati</taxon>
        <taxon>Pseudomonadota</taxon>
        <taxon>Gammaproteobacteria</taxon>
        <taxon>Alteromonadales</taxon>
        <taxon>Pseudoalteromonadaceae</taxon>
        <taxon>Pseudoalteromonas</taxon>
    </lineage>
</organism>
<gene>
    <name evidence="2" type="ORF">ENH88_01200</name>
</gene>
<feature type="chain" id="PRO_5030505524" description="Toxin co-regulated pilus biosynthesis protein Q C-terminal domain-containing protein" evidence="1">
    <location>
        <begin position="25"/>
        <end position="276"/>
    </location>
</feature>
<dbReference type="AlphaFoldDB" id="A0A7V1CVH9"/>
<reference evidence="2" key="1">
    <citation type="journal article" date="2020" name="mSystems">
        <title>Genome- and Community-Level Interaction Insights into Carbon Utilization and Element Cycling Functions of Hydrothermarchaeota in Hydrothermal Sediment.</title>
        <authorList>
            <person name="Zhou Z."/>
            <person name="Liu Y."/>
            <person name="Xu W."/>
            <person name="Pan J."/>
            <person name="Luo Z.H."/>
            <person name="Li M."/>
        </authorList>
    </citation>
    <scope>NUCLEOTIDE SEQUENCE [LARGE SCALE GENOMIC DNA]</scope>
    <source>
        <strain evidence="2">HyVt-346</strain>
    </source>
</reference>
<evidence type="ECO:0000256" key="1">
    <source>
        <dbReference type="SAM" id="SignalP"/>
    </source>
</evidence>
<evidence type="ECO:0000313" key="2">
    <source>
        <dbReference type="EMBL" id="HEA15073.1"/>
    </source>
</evidence>
<keyword evidence="1" id="KW-0732">Signal</keyword>
<accession>A0A7V1CVH9</accession>
<proteinExistence type="predicted"/>
<sequence>MKNTYPTYLSICLFVYLSIFRVQAASTDENLTCNSCDYSSMQSKAFNRVKSLTDNASVSSVHNINVISISTGIVKSFVVTSQPQIGRFGELETLISTQAVAPPSYLVDQVYSAQRQFNAMSARITVPIESGFESSWDIAQNSSNRSRLDQWFLDNHPFTYWSRQIASTFGGALFSPLSGTEWEFKFSDGSTLVMVAATTTSSRFVFSYKDNSAQDRDGNRIPDAGFSVRGEYTFNSENNLSEFLDNLASYGIQVTVFRSGSSGGKKTVIITPISRH</sequence>
<protein>
    <recommendedName>
        <fullName evidence="3">Toxin co-regulated pilus biosynthesis protein Q C-terminal domain-containing protein</fullName>
    </recommendedName>
</protein>
<evidence type="ECO:0008006" key="3">
    <source>
        <dbReference type="Google" id="ProtNLM"/>
    </source>
</evidence>